<evidence type="ECO:0000313" key="2">
    <source>
        <dbReference type="Proteomes" id="UP001054837"/>
    </source>
</evidence>
<dbReference type="AlphaFoldDB" id="A0AAV4S8V0"/>
<proteinExistence type="predicted"/>
<accession>A0AAV4S8V0</accession>
<dbReference type="Proteomes" id="UP001054837">
    <property type="component" value="Unassembled WGS sequence"/>
</dbReference>
<sequence length="113" mass="12494">MSHCRQTHSLPPVHRSAATNCCPKSAVRVLSLCPTGRGQRTAMGGCYFEKERWEMSERRKKAGVNATAVLKQAYFTSALQTTSENVTESPKKTTGRPLQLLMRILTSGVLEIL</sequence>
<reference evidence="1 2" key="1">
    <citation type="submission" date="2021-06" db="EMBL/GenBank/DDBJ databases">
        <title>Caerostris darwini draft genome.</title>
        <authorList>
            <person name="Kono N."/>
            <person name="Arakawa K."/>
        </authorList>
    </citation>
    <scope>NUCLEOTIDE SEQUENCE [LARGE SCALE GENOMIC DNA]</scope>
</reference>
<name>A0AAV4S8V0_9ARAC</name>
<organism evidence="1 2">
    <name type="scientific">Caerostris darwini</name>
    <dbReference type="NCBI Taxonomy" id="1538125"/>
    <lineage>
        <taxon>Eukaryota</taxon>
        <taxon>Metazoa</taxon>
        <taxon>Ecdysozoa</taxon>
        <taxon>Arthropoda</taxon>
        <taxon>Chelicerata</taxon>
        <taxon>Arachnida</taxon>
        <taxon>Araneae</taxon>
        <taxon>Araneomorphae</taxon>
        <taxon>Entelegynae</taxon>
        <taxon>Araneoidea</taxon>
        <taxon>Araneidae</taxon>
        <taxon>Caerostris</taxon>
    </lineage>
</organism>
<gene>
    <name evidence="1" type="ORF">CDAR_388851</name>
</gene>
<evidence type="ECO:0000313" key="1">
    <source>
        <dbReference type="EMBL" id="GIY28865.1"/>
    </source>
</evidence>
<dbReference type="EMBL" id="BPLQ01007231">
    <property type="protein sequence ID" value="GIY28865.1"/>
    <property type="molecule type" value="Genomic_DNA"/>
</dbReference>
<comment type="caution">
    <text evidence="1">The sequence shown here is derived from an EMBL/GenBank/DDBJ whole genome shotgun (WGS) entry which is preliminary data.</text>
</comment>
<keyword evidence="2" id="KW-1185">Reference proteome</keyword>
<protein>
    <submittedName>
        <fullName evidence="1">Uncharacterized protein</fullName>
    </submittedName>
</protein>